<evidence type="ECO:0000256" key="2">
    <source>
        <dbReference type="ARBA" id="ARBA00022598"/>
    </source>
</evidence>
<feature type="domain" description="AMP-binding enzyme C-terminal" evidence="6">
    <location>
        <begin position="445"/>
        <end position="521"/>
    </location>
</feature>
<dbReference type="PANTHER" id="PTHR43859:SF4">
    <property type="entry name" value="BUTANOATE--COA LIGASE AAE1-RELATED"/>
    <property type="match status" value="1"/>
</dbReference>
<dbReference type="GO" id="GO:0006631">
    <property type="term" value="P:fatty acid metabolic process"/>
    <property type="evidence" value="ECO:0007669"/>
    <property type="project" value="UniProtKB-KW"/>
</dbReference>
<evidence type="ECO:0000256" key="1">
    <source>
        <dbReference type="ARBA" id="ARBA00006432"/>
    </source>
</evidence>
<organism evidence="7 8">
    <name type="scientific">Acinetobacter baumannii 21072</name>
    <dbReference type="NCBI Taxonomy" id="1310697"/>
    <lineage>
        <taxon>Bacteria</taxon>
        <taxon>Pseudomonadati</taxon>
        <taxon>Pseudomonadota</taxon>
        <taxon>Gammaproteobacteria</taxon>
        <taxon>Moraxellales</taxon>
        <taxon>Moraxellaceae</taxon>
        <taxon>Acinetobacter</taxon>
        <taxon>Acinetobacter calcoaceticus/baumannii complex</taxon>
    </lineage>
</organism>
<dbReference type="InterPro" id="IPR045851">
    <property type="entry name" value="AMP-bd_C_sf"/>
</dbReference>
<dbReference type="GO" id="GO:0016874">
    <property type="term" value="F:ligase activity"/>
    <property type="evidence" value="ECO:0007669"/>
    <property type="project" value="UniProtKB-KW"/>
</dbReference>
<evidence type="ECO:0000313" key="8">
    <source>
        <dbReference type="Proteomes" id="UP000027327"/>
    </source>
</evidence>
<evidence type="ECO:0000256" key="3">
    <source>
        <dbReference type="ARBA" id="ARBA00022832"/>
    </source>
</evidence>
<dbReference type="Pfam" id="PF00501">
    <property type="entry name" value="AMP-binding"/>
    <property type="match status" value="1"/>
</dbReference>
<sequence length="544" mass="60984">MTNGLMMHCNLNITSIMQHALIVYADQEIVTLKADGISKHRYTYKDAFERVAQFANALDRLNISSDAKVGTMAWNSYQHFELHYAIPCTGRIYHTINPKLAPEQLIQIINSAQDEVLIIEPDCLALVDSIYDNIKPVIKHFIVLGDPNKNLKAQFDFVFYEELIAPEQSYYDWPDIPEEHASGLCYTSGTTGDPKGVLYSHRSTVLHALILSMPNAIGLTHDSCIMPLVPLYHISAWGMPFNAVLSGAKIVWPHSFAGQTDKIFDLIQSEHVDISMAVPTIWNSFKNYLEEHHISSVSLKRAISGGSAAPYSLIESLSHYGVSVENAWGMTETSSMAVCNRVDQIKNNVETQSIKCGKPIFGVQMRLRDENHQLLPHDGVHEGILEVRGHTIAKQYINQPKAGEEEGKWFDTGDIACIDEYGYMHITDRAKDMIKSGGEWVSSVEVENAAMGYEKVAEAAVIAANHPKWGERPLLILVPKSPQEKIEHSEIVIFLSSKLHKWAIPSATILVEEIPHTPTGKISKKILRERYHDYFTNSAFAECK</sequence>
<evidence type="ECO:0000259" key="5">
    <source>
        <dbReference type="Pfam" id="PF00501"/>
    </source>
</evidence>
<evidence type="ECO:0000313" key="7">
    <source>
        <dbReference type="EMBL" id="KCY17068.1"/>
    </source>
</evidence>
<reference evidence="7 8" key="1">
    <citation type="submission" date="2014-04" db="EMBL/GenBank/DDBJ databases">
        <title>Comparative genomics and transcriptomics to identify genetic mechanisms underlying the emergence of carbapenem resistant Acinetobacter baumannii (CRAb).</title>
        <authorList>
            <person name="Harris A.D."/>
            <person name="Johnson K.J."/>
            <person name="George J."/>
            <person name="Nadendla S."/>
            <person name="Daugherty S.C."/>
            <person name="Parankush S."/>
            <person name="Sadzewicz L."/>
            <person name="Tallon L."/>
            <person name="Sengamalay N."/>
            <person name="Hazen T.H."/>
            <person name="Rasko D.A."/>
        </authorList>
    </citation>
    <scope>NUCLEOTIDE SEQUENCE [LARGE SCALE GENOMIC DNA]</scope>
    <source>
        <strain evidence="7 8">21072</strain>
    </source>
</reference>
<dbReference type="Proteomes" id="UP000027327">
    <property type="component" value="Unassembled WGS sequence"/>
</dbReference>
<evidence type="ECO:0000259" key="6">
    <source>
        <dbReference type="Pfam" id="PF13193"/>
    </source>
</evidence>
<keyword evidence="2" id="KW-0436">Ligase</keyword>
<dbReference type="AlphaFoldDB" id="A0A062IGN7"/>
<dbReference type="FunFam" id="3.30.300.30:FF:000008">
    <property type="entry name" value="2,3-dihydroxybenzoate-AMP ligase"/>
    <property type="match status" value="1"/>
</dbReference>
<dbReference type="InterPro" id="IPR020845">
    <property type="entry name" value="AMP-binding_CS"/>
</dbReference>
<dbReference type="InterPro" id="IPR025110">
    <property type="entry name" value="AMP-bd_C"/>
</dbReference>
<comment type="caution">
    <text evidence="7">The sequence shown here is derived from an EMBL/GenBank/DDBJ whole genome shotgun (WGS) entry which is preliminary data.</text>
</comment>
<dbReference type="Gene3D" id="3.40.50.12780">
    <property type="entry name" value="N-terminal domain of ligase-like"/>
    <property type="match status" value="1"/>
</dbReference>
<protein>
    <submittedName>
        <fullName evidence="7">AMP-binding enzyme family protein</fullName>
    </submittedName>
</protein>
<dbReference type="Pfam" id="PF13193">
    <property type="entry name" value="AMP-binding_C"/>
    <property type="match status" value="1"/>
</dbReference>
<feature type="domain" description="AMP-dependent synthetase/ligase" evidence="5">
    <location>
        <begin position="39"/>
        <end position="396"/>
    </location>
</feature>
<dbReference type="SUPFAM" id="SSF56801">
    <property type="entry name" value="Acetyl-CoA synthetase-like"/>
    <property type="match status" value="1"/>
</dbReference>
<dbReference type="InterPro" id="IPR000873">
    <property type="entry name" value="AMP-dep_synth/lig_dom"/>
</dbReference>
<dbReference type="PROSITE" id="PS00455">
    <property type="entry name" value="AMP_BINDING"/>
    <property type="match status" value="1"/>
</dbReference>
<keyword evidence="4" id="KW-0443">Lipid metabolism</keyword>
<comment type="similarity">
    <text evidence="1">Belongs to the ATP-dependent AMP-binding enzyme family.</text>
</comment>
<dbReference type="NCBIfam" id="NF004837">
    <property type="entry name" value="PRK06187.1"/>
    <property type="match status" value="1"/>
</dbReference>
<dbReference type="InterPro" id="IPR042099">
    <property type="entry name" value="ANL_N_sf"/>
</dbReference>
<dbReference type="PANTHER" id="PTHR43859">
    <property type="entry name" value="ACYL-ACTIVATING ENZYME"/>
    <property type="match status" value="1"/>
</dbReference>
<evidence type="ECO:0000256" key="4">
    <source>
        <dbReference type="ARBA" id="ARBA00023098"/>
    </source>
</evidence>
<dbReference type="PATRIC" id="fig|1310697.3.peg.2970"/>
<dbReference type="Gene3D" id="3.30.300.30">
    <property type="match status" value="1"/>
</dbReference>
<proteinExistence type="inferred from homology"/>
<name>A0A062IGN7_ACIBA</name>
<dbReference type="RefSeq" id="WP_032037272.1">
    <property type="nucleotide sequence ID" value="NZ_JMOD01000068.1"/>
</dbReference>
<gene>
    <name evidence="7" type="ORF">J596_3100</name>
</gene>
<keyword evidence="3" id="KW-0276">Fatty acid metabolism</keyword>
<accession>A0A062IGN7</accession>
<dbReference type="EMBL" id="JMOD01000068">
    <property type="protein sequence ID" value="KCY17068.1"/>
    <property type="molecule type" value="Genomic_DNA"/>
</dbReference>